<evidence type="ECO:0000313" key="5">
    <source>
        <dbReference type="EMBL" id="GAA5017014.1"/>
    </source>
</evidence>
<dbReference type="InterPro" id="IPR027417">
    <property type="entry name" value="P-loop_NTPase"/>
</dbReference>
<dbReference type="Pfam" id="PF00196">
    <property type="entry name" value="GerE"/>
    <property type="match status" value="1"/>
</dbReference>
<dbReference type="EMBL" id="BAABIW010000002">
    <property type="protein sequence ID" value="GAA5017014.1"/>
    <property type="molecule type" value="Genomic_DNA"/>
</dbReference>
<dbReference type="Pfam" id="PF13191">
    <property type="entry name" value="AAA_16"/>
    <property type="match status" value="1"/>
</dbReference>
<evidence type="ECO:0000256" key="3">
    <source>
        <dbReference type="SAM" id="MobiDB-lite"/>
    </source>
</evidence>
<dbReference type="SMART" id="SM00421">
    <property type="entry name" value="HTH_LUXR"/>
    <property type="match status" value="1"/>
</dbReference>
<feature type="domain" description="HTH luxR-type" evidence="4">
    <location>
        <begin position="886"/>
        <end position="951"/>
    </location>
</feature>
<evidence type="ECO:0000313" key="6">
    <source>
        <dbReference type="Proteomes" id="UP001500427"/>
    </source>
</evidence>
<feature type="compositionally biased region" description="Gly residues" evidence="3">
    <location>
        <begin position="1"/>
        <end position="10"/>
    </location>
</feature>
<keyword evidence="1" id="KW-0547">Nucleotide-binding</keyword>
<dbReference type="SUPFAM" id="SSF52540">
    <property type="entry name" value="P-loop containing nucleoside triphosphate hydrolases"/>
    <property type="match status" value="1"/>
</dbReference>
<comment type="caution">
    <text evidence="5">The sequence shown here is derived from an EMBL/GenBank/DDBJ whole genome shotgun (WGS) entry which is preliminary data.</text>
</comment>
<dbReference type="PANTHER" id="PTHR16305:SF35">
    <property type="entry name" value="TRANSCRIPTIONAL ACTIVATOR DOMAIN"/>
    <property type="match status" value="1"/>
</dbReference>
<name>A0ABP9J2H2_9MICO</name>
<dbReference type="InterPro" id="IPR000792">
    <property type="entry name" value="Tscrpt_reg_LuxR_C"/>
</dbReference>
<organism evidence="5 6">
    <name type="scientific">Terrabacter aeriphilus</name>
    <dbReference type="NCBI Taxonomy" id="515662"/>
    <lineage>
        <taxon>Bacteria</taxon>
        <taxon>Bacillati</taxon>
        <taxon>Actinomycetota</taxon>
        <taxon>Actinomycetes</taxon>
        <taxon>Micrococcales</taxon>
        <taxon>Intrasporangiaceae</taxon>
        <taxon>Terrabacter</taxon>
    </lineage>
</organism>
<dbReference type="PROSITE" id="PS50043">
    <property type="entry name" value="HTH_LUXR_2"/>
    <property type="match status" value="1"/>
</dbReference>
<dbReference type="PRINTS" id="PR00038">
    <property type="entry name" value="HTHLUXR"/>
</dbReference>
<dbReference type="InterPro" id="IPR036388">
    <property type="entry name" value="WH-like_DNA-bd_sf"/>
</dbReference>
<dbReference type="PANTHER" id="PTHR16305">
    <property type="entry name" value="TESTICULAR SOLUBLE ADENYLYL CYCLASE"/>
    <property type="match status" value="1"/>
</dbReference>
<dbReference type="SUPFAM" id="SSF46894">
    <property type="entry name" value="C-terminal effector domain of the bipartite response regulators"/>
    <property type="match status" value="1"/>
</dbReference>
<dbReference type="Proteomes" id="UP001500427">
    <property type="component" value="Unassembled WGS sequence"/>
</dbReference>
<gene>
    <name evidence="5" type="ORF">GCM10023258_03070</name>
</gene>
<feature type="region of interest" description="Disordered" evidence="3">
    <location>
        <begin position="1"/>
        <end position="22"/>
    </location>
</feature>
<evidence type="ECO:0000256" key="2">
    <source>
        <dbReference type="ARBA" id="ARBA00022840"/>
    </source>
</evidence>
<dbReference type="CDD" id="cd06170">
    <property type="entry name" value="LuxR_C_like"/>
    <property type="match status" value="1"/>
</dbReference>
<protein>
    <submittedName>
        <fullName evidence="5">AAA family ATPase</fullName>
    </submittedName>
</protein>
<evidence type="ECO:0000256" key="1">
    <source>
        <dbReference type="ARBA" id="ARBA00022741"/>
    </source>
</evidence>
<sequence>MPPDGTGGTTLRGTRAGTERHTRSVGVVVGRSDQLAVVDGASSAAAAGRGGLVLVTGEPGIGKTALASAASERAAARGMAVAQGYAVDDAGAPLLWPWHRVARRLPALDAVLADVAAPDPDDDALRFRLSDAVADALRGAAGPTGLLVVLEDLHWADSLTVAVLRHVALDLTSSRVLVLVTARKDPATSFGRVVPDLLRGGATSIPLRGLDADAVRGWLSTDRATAGWTRHADELVARTDGNPFFIRVLTTEPPPPSGTLDQVVRSRPGARDVLAAAFLQLPTGARDTVATAAVLGERLSPMLLAAATGRTVSAVSVDVAIGIRCGLLEHGPTGLSFVHALVRDAVLAHLLPPERAGLEASVAAAMDATGDEELAGPSAVHWHRAEGVEASRRCLERSRVAAAQAAAARAHEEAVGFTRLALEHARRLGVHGARLAELLAEQARSEWLANLVPAALASCVEAVDVAEAAGRPDLMARAALVPQGIGSLDVALVVDGLCERTLARLPEEALAERSGLLALRASAAAERALDTTADPLSLAALELARRSGSPEAELAAVAARHFTLCYPQAVHEREELARRAVELGPASTSAVGGLWGHLWQADIALQRGDLQTLHHTVERLGREAERRGSPVGRWHQHRLRALRAALLGSFDDARREAEAGRRLAERIGDLSMLGLYVAFRLQLALLRGDPQEIPDGALPLLESAPDIPLLQATLAQTYVLLGDRPRAQALLGTVRHVPDRMPLGPRWNGTVGQIGLAAAALGDAALAGRCRDMLLPAAGWCGADGGGTPWSHGSNHLPLGTLAWVADDVEQAARHFETAVDVDLRLGARPFVALARLGLARCLLRLGGQEPRARTLLVEAVAELEALDLPGPLALGRSVLATLPQGTASAPALSPRELEVARLVAEARSNQQIADQLVLSVRTVESHVRAALTKLDLTSRTELALWVRGVLDDGRPR</sequence>
<dbReference type="InterPro" id="IPR041664">
    <property type="entry name" value="AAA_16"/>
</dbReference>
<dbReference type="Gene3D" id="1.10.10.10">
    <property type="entry name" value="Winged helix-like DNA-binding domain superfamily/Winged helix DNA-binding domain"/>
    <property type="match status" value="1"/>
</dbReference>
<reference evidence="6" key="1">
    <citation type="journal article" date="2019" name="Int. J. Syst. Evol. Microbiol.">
        <title>The Global Catalogue of Microorganisms (GCM) 10K type strain sequencing project: providing services to taxonomists for standard genome sequencing and annotation.</title>
        <authorList>
            <consortium name="The Broad Institute Genomics Platform"/>
            <consortium name="The Broad Institute Genome Sequencing Center for Infectious Disease"/>
            <person name="Wu L."/>
            <person name="Ma J."/>
        </authorList>
    </citation>
    <scope>NUCLEOTIDE SEQUENCE [LARGE SCALE GENOMIC DNA]</scope>
    <source>
        <strain evidence="6">JCM 17687</strain>
    </source>
</reference>
<evidence type="ECO:0000259" key="4">
    <source>
        <dbReference type="PROSITE" id="PS50043"/>
    </source>
</evidence>
<dbReference type="InterPro" id="IPR016032">
    <property type="entry name" value="Sig_transdc_resp-reg_C-effctor"/>
</dbReference>
<accession>A0ABP9J2H2</accession>
<keyword evidence="2" id="KW-0067">ATP-binding</keyword>
<keyword evidence="6" id="KW-1185">Reference proteome</keyword>
<proteinExistence type="predicted"/>